<evidence type="ECO:0000256" key="4">
    <source>
        <dbReference type="ARBA" id="ARBA00022723"/>
    </source>
</evidence>
<keyword evidence="6" id="KW-0411">Iron-sulfur</keyword>
<keyword evidence="3" id="KW-0004">4Fe-4S</keyword>
<dbReference type="Pfam" id="PF00330">
    <property type="entry name" value="Aconitase"/>
    <property type="match status" value="1"/>
</dbReference>
<dbReference type="GO" id="GO:0051539">
    <property type="term" value="F:4 iron, 4 sulfur cluster binding"/>
    <property type="evidence" value="ECO:0007669"/>
    <property type="project" value="UniProtKB-KW"/>
</dbReference>
<evidence type="ECO:0000256" key="2">
    <source>
        <dbReference type="ARBA" id="ARBA00011271"/>
    </source>
</evidence>
<keyword evidence="10" id="KW-1185">Reference proteome</keyword>
<evidence type="ECO:0000313" key="9">
    <source>
        <dbReference type="EMBL" id="RST82042.1"/>
    </source>
</evidence>
<dbReference type="EC" id="4.2.1.33" evidence="9"/>
<evidence type="ECO:0000256" key="7">
    <source>
        <dbReference type="ARBA" id="ARBA00023239"/>
    </source>
</evidence>
<proteinExistence type="predicted"/>
<organism evidence="9 10">
    <name type="scientific">Aquibium carbonis</name>
    <dbReference type="NCBI Taxonomy" id="2495581"/>
    <lineage>
        <taxon>Bacteria</taxon>
        <taxon>Pseudomonadati</taxon>
        <taxon>Pseudomonadota</taxon>
        <taxon>Alphaproteobacteria</taxon>
        <taxon>Hyphomicrobiales</taxon>
        <taxon>Phyllobacteriaceae</taxon>
        <taxon>Aquibium</taxon>
    </lineage>
</organism>
<dbReference type="InterPro" id="IPR001030">
    <property type="entry name" value="Acoase/IPM_deHydtase_lsu_aba"/>
</dbReference>
<evidence type="ECO:0000256" key="1">
    <source>
        <dbReference type="ARBA" id="ARBA00001966"/>
    </source>
</evidence>
<evidence type="ECO:0000259" key="8">
    <source>
        <dbReference type="Pfam" id="PF00330"/>
    </source>
</evidence>
<feature type="domain" description="Aconitase/3-isopropylmalate dehydratase large subunit alpha/beta/alpha" evidence="8">
    <location>
        <begin position="83"/>
        <end position="406"/>
    </location>
</feature>
<comment type="caution">
    <text evidence="9">The sequence shown here is derived from an EMBL/GenBank/DDBJ whole genome shotgun (WGS) entry which is preliminary data.</text>
</comment>
<dbReference type="AlphaFoldDB" id="A0A429YKT8"/>
<dbReference type="InterPro" id="IPR018136">
    <property type="entry name" value="Aconitase_4Fe-4S_BS"/>
</dbReference>
<dbReference type="GO" id="GO:0019752">
    <property type="term" value="P:carboxylic acid metabolic process"/>
    <property type="evidence" value="ECO:0007669"/>
    <property type="project" value="UniProtKB-ARBA"/>
</dbReference>
<name>A0A429YKT8_9HYPH</name>
<accession>A0A429YKT8</accession>
<evidence type="ECO:0000256" key="5">
    <source>
        <dbReference type="ARBA" id="ARBA00023004"/>
    </source>
</evidence>
<dbReference type="RefSeq" id="WP_126702393.1">
    <property type="nucleotide sequence ID" value="NZ_RWKW01000119.1"/>
</dbReference>
<keyword evidence="7 9" id="KW-0456">Lyase</keyword>
<dbReference type="EMBL" id="RWKW01000119">
    <property type="protein sequence ID" value="RST82042.1"/>
    <property type="molecule type" value="Genomic_DNA"/>
</dbReference>
<dbReference type="InterPro" id="IPR036008">
    <property type="entry name" value="Aconitase_4Fe-4S_dom"/>
</dbReference>
<dbReference type="Proteomes" id="UP000278398">
    <property type="component" value="Unassembled WGS sequence"/>
</dbReference>
<dbReference type="PANTHER" id="PTHR43822:SF21">
    <property type="entry name" value="3-ISOPROPYLMALATE DEHYDRATASE LARGE SUBUNIT 1"/>
    <property type="match status" value="1"/>
</dbReference>
<keyword evidence="5" id="KW-0408">Iron</keyword>
<dbReference type="OrthoDB" id="9802769at2"/>
<evidence type="ECO:0000256" key="3">
    <source>
        <dbReference type="ARBA" id="ARBA00022485"/>
    </source>
</evidence>
<dbReference type="SUPFAM" id="SSF53732">
    <property type="entry name" value="Aconitase iron-sulfur domain"/>
    <property type="match status" value="1"/>
</dbReference>
<dbReference type="PROSITE" id="PS01244">
    <property type="entry name" value="ACONITASE_2"/>
    <property type="match status" value="1"/>
</dbReference>
<reference evidence="9 10" key="1">
    <citation type="submission" date="2018-12" db="EMBL/GenBank/DDBJ databases">
        <title>Mesorhizobium carbonis sp. nov., isolated from coal mine water.</title>
        <authorList>
            <person name="Xin W."/>
            <person name="Xu Z."/>
            <person name="Xiang F."/>
            <person name="Zhang J."/>
            <person name="Xi L."/>
            <person name="Liu J."/>
        </authorList>
    </citation>
    <scope>NUCLEOTIDE SEQUENCE [LARGE SCALE GENOMIC DNA]</scope>
    <source>
        <strain evidence="9 10">B2.3</strain>
    </source>
</reference>
<dbReference type="InterPro" id="IPR015931">
    <property type="entry name" value="Acnase/IPM_dHydase_lsu_aba_1/3"/>
</dbReference>
<comment type="cofactor">
    <cofactor evidence="1">
        <name>[4Fe-4S] cluster</name>
        <dbReference type="ChEBI" id="CHEBI:49883"/>
    </cofactor>
</comment>
<dbReference type="Gene3D" id="3.30.499.10">
    <property type="entry name" value="Aconitase, domain 3"/>
    <property type="match status" value="2"/>
</dbReference>
<dbReference type="GO" id="GO:0046872">
    <property type="term" value="F:metal ion binding"/>
    <property type="evidence" value="ECO:0007669"/>
    <property type="project" value="UniProtKB-KW"/>
</dbReference>
<evidence type="ECO:0000313" key="10">
    <source>
        <dbReference type="Proteomes" id="UP000278398"/>
    </source>
</evidence>
<protein>
    <submittedName>
        <fullName evidence="9">3-isopropylmalate dehydratase large subunit</fullName>
        <ecNumber evidence="9">4.2.1.33</ecNumber>
    </submittedName>
</protein>
<dbReference type="PANTHER" id="PTHR43822">
    <property type="entry name" value="HOMOACONITASE, MITOCHONDRIAL-RELATED"/>
    <property type="match status" value="1"/>
</dbReference>
<dbReference type="GO" id="GO:0003861">
    <property type="term" value="F:3-isopropylmalate dehydratase activity"/>
    <property type="evidence" value="ECO:0007669"/>
    <property type="project" value="UniProtKB-EC"/>
</dbReference>
<dbReference type="InterPro" id="IPR050067">
    <property type="entry name" value="IPM_dehydratase_rel_enz"/>
</dbReference>
<evidence type="ECO:0000256" key="6">
    <source>
        <dbReference type="ARBA" id="ARBA00023014"/>
    </source>
</evidence>
<gene>
    <name evidence="9" type="ORF">EJC49_23650</name>
</gene>
<keyword evidence="4" id="KW-0479">Metal-binding</keyword>
<comment type="subunit">
    <text evidence="2">Heterodimer of LeuC and LeuD.</text>
</comment>
<sequence length="413" mass="43803">MTLLAQLAAKANIALPPVGDDFSLPVDFIYAHDRNTFKIIDELSRLGVGDSAQQSLPLAGKTLFFMDHYSPAPTAEATKLHAQQREVCGRMGGRLFDEGSGVGHQLALEGLVQPGQIVVGVDSHTCTVGAIGALGLRMPAVGVARALATGEVLIYRPRTLRIEMTGRLQRPATGKDVALSIARLKRERFADAILEVGGDGLTSLGLADRISISNLATDLQARSIIFEIDDLIIKLYSLENRDILRCGASEYTDIIPVDLGTIEPQICLPGSLSNSVAYSGVKNPRRVDVVMIGSCTNGQIEDFQMFCDTLGENSIAPGVRVIATPTSRAVLQRMSAEGVLGHLIRLGVTINPPGCGPCMGLHQGLLGEGEVCVATGSRNNPGRMGSPQANVYLASPYVAALCAATGYIGKWEN</sequence>
<dbReference type="PRINTS" id="PR00415">
    <property type="entry name" value="ACONITASE"/>
</dbReference>